<keyword evidence="4" id="KW-1133">Transmembrane helix</keyword>
<protein>
    <recommendedName>
        <fullName evidence="5">Sushi domain-containing protein</fullName>
    </recommendedName>
</protein>
<keyword evidence="4" id="KW-0472">Membrane</keyword>
<dbReference type="CDD" id="cd00037">
    <property type="entry name" value="CLECT"/>
    <property type="match status" value="1"/>
</dbReference>
<feature type="domain" description="Sushi" evidence="5">
    <location>
        <begin position="102"/>
        <end position="165"/>
    </location>
</feature>
<dbReference type="PROSITE" id="PS50923">
    <property type="entry name" value="SUSHI"/>
    <property type="match status" value="1"/>
</dbReference>
<comment type="caution">
    <text evidence="6">The sequence shown here is derived from an EMBL/GenBank/DDBJ whole genome shotgun (WGS) entry which is preliminary data.</text>
</comment>
<dbReference type="SUPFAM" id="SSF57535">
    <property type="entry name" value="Complement control module/SCR domain"/>
    <property type="match status" value="1"/>
</dbReference>
<evidence type="ECO:0000313" key="6">
    <source>
        <dbReference type="EMBL" id="KAJ8043825.1"/>
    </source>
</evidence>
<dbReference type="InterPro" id="IPR035976">
    <property type="entry name" value="Sushi/SCR/CCP_sf"/>
</dbReference>
<organism evidence="6 7">
    <name type="scientific">Holothuria leucospilota</name>
    <name type="common">Black long sea cucumber</name>
    <name type="synonym">Mertensiothuria leucospilota</name>
    <dbReference type="NCBI Taxonomy" id="206669"/>
    <lineage>
        <taxon>Eukaryota</taxon>
        <taxon>Metazoa</taxon>
        <taxon>Echinodermata</taxon>
        <taxon>Eleutherozoa</taxon>
        <taxon>Echinozoa</taxon>
        <taxon>Holothuroidea</taxon>
        <taxon>Aspidochirotacea</taxon>
        <taxon>Aspidochirotida</taxon>
        <taxon>Holothuriidae</taxon>
        <taxon>Holothuria</taxon>
    </lineage>
</organism>
<dbReference type="Gene3D" id="2.10.70.10">
    <property type="entry name" value="Complement Module, domain 1"/>
    <property type="match status" value="1"/>
</dbReference>
<dbReference type="CDD" id="cd00033">
    <property type="entry name" value="CCP"/>
    <property type="match status" value="1"/>
</dbReference>
<keyword evidence="7" id="KW-1185">Reference proteome</keyword>
<name>A0A9Q1CF79_HOLLE</name>
<evidence type="ECO:0000256" key="3">
    <source>
        <dbReference type="PROSITE-ProRule" id="PRU00302"/>
    </source>
</evidence>
<gene>
    <name evidence="6" type="ORF">HOLleu_11097</name>
</gene>
<dbReference type="EMBL" id="JAIZAY010000004">
    <property type="protein sequence ID" value="KAJ8043825.1"/>
    <property type="molecule type" value="Genomic_DNA"/>
</dbReference>
<keyword evidence="2" id="KW-1015">Disulfide bond</keyword>
<evidence type="ECO:0000259" key="5">
    <source>
        <dbReference type="PROSITE" id="PS50923"/>
    </source>
</evidence>
<dbReference type="SUPFAM" id="SSF56436">
    <property type="entry name" value="C-type lectin-like"/>
    <property type="match status" value="1"/>
</dbReference>
<dbReference type="AlphaFoldDB" id="A0A9Q1CF79"/>
<keyword evidence="4" id="KW-0812">Transmembrane</keyword>
<dbReference type="Pfam" id="PF00059">
    <property type="entry name" value="Lectin_C"/>
    <property type="match status" value="1"/>
</dbReference>
<dbReference type="Proteomes" id="UP001152320">
    <property type="component" value="Chromosome 4"/>
</dbReference>
<dbReference type="Gene3D" id="3.10.100.10">
    <property type="entry name" value="Mannose-Binding Protein A, subunit A"/>
    <property type="match status" value="1"/>
</dbReference>
<evidence type="ECO:0000256" key="1">
    <source>
        <dbReference type="ARBA" id="ARBA00022729"/>
    </source>
</evidence>
<proteinExistence type="predicted"/>
<dbReference type="InterPro" id="IPR016187">
    <property type="entry name" value="CTDL_fold"/>
</dbReference>
<sequence>MALKRRRDYAKMWKEFFKFYFIVIISGLPYLIMLVTSEPVCYTRISLDERNRYMKRVDCDGTDIICHRFASSEDVKLGALLDSPCGYPEDYPFTSEKPYKAITCQDVHLPTVIAGYFNCSGYSVGDKCNLTCNDGYYPSATKYAVCEEYDDHKANWTVGNFQCSECNEWNEWNGSEYKFTSTRQTWKKSRQLCESDNSHLVTIGNRDENEFVRKIVWHCISYDDFAFIGLNYFEGKRCH</sequence>
<evidence type="ECO:0000313" key="7">
    <source>
        <dbReference type="Proteomes" id="UP001152320"/>
    </source>
</evidence>
<keyword evidence="1" id="KW-0732">Signal</keyword>
<comment type="caution">
    <text evidence="3">Lacks conserved residue(s) required for the propagation of feature annotation.</text>
</comment>
<dbReference type="InterPro" id="IPR016186">
    <property type="entry name" value="C-type_lectin-like/link_sf"/>
</dbReference>
<accession>A0A9Q1CF79</accession>
<dbReference type="InterPro" id="IPR000436">
    <property type="entry name" value="Sushi_SCR_CCP_dom"/>
</dbReference>
<feature type="transmembrane region" description="Helical" evidence="4">
    <location>
        <begin position="16"/>
        <end position="35"/>
    </location>
</feature>
<evidence type="ECO:0000256" key="2">
    <source>
        <dbReference type="ARBA" id="ARBA00023157"/>
    </source>
</evidence>
<keyword evidence="3" id="KW-0768">Sushi</keyword>
<evidence type="ECO:0000256" key="4">
    <source>
        <dbReference type="SAM" id="Phobius"/>
    </source>
</evidence>
<reference evidence="6" key="1">
    <citation type="submission" date="2021-10" db="EMBL/GenBank/DDBJ databases">
        <title>Tropical sea cucumber genome reveals ecological adaptation and Cuvierian tubules defense mechanism.</title>
        <authorList>
            <person name="Chen T."/>
        </authorList>
    </citation>
    <scope>NUCLEOTIDE SEQUENCE</scope>
    <source>
        <strain evidence="6">Nanhai2018</strain>
        <tissue evidence="6">Muscle</tissue>
    </source>
</reference>
<dbReference type="OrthoDB" id="2142683at2759"/>
<dbReference type="InterPro" id="IPR001304">
    <property type="entry name" value="C-type_lectin-like"/>
</dbReference>